<accession>A0AB74A4C0</accession>
<dbReference type="AlphaFoldDB" id="A0AB74A4C0"/>
<name>A0AB74A4C0_PSESX</name>
<proteinExistence type="predicted"/>
<evidence type="ECO:0000313" key="2">
    <source>
        <dbReference type="Proteomes" id="UP000267978"/>
    </source>
</evidence>
<dbReference type="EMBL" id="RBNO01000077">
    <property type="protein sequence ID" value="RML24817.1"/>
    <property type="molecule type" value="Genomic_DNA"/>
</dbReference>
<comment type="caution">
    <text evidence="1">The sequence shown here is derived from an EMBL/GenBank/DDBJ whole genome shotgun (WGS) entry which is preliminary data.</text>
</comment>
<organism evidence="1 2">
    <name type="scientific">Pseudomonas syringae pv. lapsa</name>
    <dbReference type="NCBI Taxonomy" id="199201"/>
    <lineage>
        <taxon>Bacteria</taxon>
        <taxon>Pseudomonadati</taxon>
        <taxon>Pseudomonadota</taxon>
        <taxon>Gammaproteobacteria</taxon>
        <taxon>Pseudomonadales</taxon>
        <taxon>Pseudomonadaceae</taxon>
        <taxon>Pseudomonas</taxon>
        <taxon>Pseudomonas syringae</taxon>
    </lineage>
</organism>
<dbReference type="Proteomes" id="UP000267978">
    <property type="component" value="Unassembled WGS sequence"/>
</dbReference>
<reference evidence="1 2" key="1">
    <citation type="submission" date="2018-08" db="EMBL/GenBank/DDBJ databases">
        <title>Recombination of ecologically and evolutionarily significant loci maintains genetic cohesion in the Pseudomonas syringae species complex.</title>
        <authorList>
            <person name="Dillon M."/>
            <person name="Thakur S."/>
            <person name="Almeida R.N.D."/>
            <person name="Weir B.S."/>
            <person name="Guttman D.S."/>
        </authorList>
    </citation>
    <scope>NUCLEOTIDE SEQUENCE [LARGE SCALE GENOMIC DNA]</scope>
    <source>
        <strain evidence="1 2">ICMP 3946</strain>
    </source>
</reference>
<sequence length="104" mass="11806">MINFESSDNQEHFIIATTAKTRSVTAHVPEQLAHFSEFRKLSQNRPHSPKVALKAWFLHYLFRHFRKLVKQIRLAHDVQVACTIHGQAFGLGGAVLEVGEGTQQ</sequence>
<protein>
    <submittedName>
        <fullName evidence="1">Uncharacterized protein</fullName>
    </submittedName>
</protein>
<gene>
    <name evidence="1" type="ORF">ALQ98_101755</name>
</gene>
<evidence type="ECO:0000313" key="1">
    <source>
        <dbReference type="EMBL" id="RML24817.1"/>
    </source>
</evidence>